<sequence length="216" mass="23383">MKVHAHRTAKTTVHAYPAELIEAITLKDDQQAAPQGAPARGLAAARFARCDSHTGERPAATTDALICLDATDQMGFVITAFDGDREILVAEACYVIADDGDSAEFALSVTEGWRGRGFGKQLMAALCSATRQAGVKRLIGEVPVGNGAMLALMLRCGFSVRPQADDDRYLRVERRLVTAQPGGQTGTARRAQTSSHVFETIQHAWPQWLLPTRFAF</sequence>
<dbReference type="Pfam" id="PF00583">
    <property type="entry name" value="Acetyltransf_1"/>
    <property type="match status" value="1"/>
</dbReference>
<dbReference type="InterPro" id="IPR000182">
    <property type="entry name" value="GNAT_dom"/>
</dbReference>
<dbReference type="InterPro" id="IPR016181">
    <property type="entry name" value="Acyl_CoA_acyltransferase"/>
</dbReference>
<dbReference type="CDD" id="cd04301">
    <property type="entry name" value="NAT_SF"/>
    <property type="match status" value="1"/>
</dbReference>
<dbReference type="Proteomes" id="UP000663570">
    <property type="component" value="Chromosome"/>
</dbReference>
<dbReference type="PROSITE" id="PS51186">
    <property type="entry name" value="GNAT"/>
    <property type="match status" value="1"/>
</dbReference>
<dbReference type="Gene3D" id="3.40.630.30">
    <property type="match status" value="1"/>
</dbReference>
<dbReference type="RefSeq" id="WP_206256250.1">
    <property type="nucleotide sequence ID" value="NZ_CP071060.1"/>
</dbReference>
<feature type="domain" description="N-acetyltransferase" evidence="1">
    <location>
        <begin position="19"/>
        <end position="177"/>
    </location>
</feature>
<evidence type="ECO:0000313" key="3">
    <source>
        <dbReference type="Proteomes" id="UP000663570"/>
    </source>
</evidence>
<organism evidence="2 3">
    <name type="scientific">Niveibacterium microcysteis</name>
    <dbReference type="NCBI Taxonomy" id="2811415"/>
    <lineage>
        <taxon>Bacteria</taxon>
        <taxon>Pseudomonadati</taxon>
        <taxon>Pseudomonadota</taxon>
        <taxon>Betaproteobacteria</taxon>
        <taxon>Rhodocyclales</taxon>
        <taxon>Rhodocyclaceae</taxon>
        <taxon>Niveibacterium</taxon>
    </lineage>
</organism>
<keyword evidence="3" id="KW-1185">Reference proteome</keyword>
<gene>
    <name evidence="2" type="ORF">JY500_10020</name>
</gene>
<accession>A0ABX7MFS6</accession>
<dbReference type="EMBL" id="CP071060">
    <property type="protein sequence ID" value="QSI78917.1"/>
    <property type="molecule type" value="Genomic_DNA"/>
</dbReference>
<protein>
    <submittedName>
        <fullName evidence="2">GNAT family N-acetyltransferase</fullName>
    </submittedName>
</protein>
<name>A0ABX7MFS6_9RHOO</name>
<dbReference type="SUPFAM" id="SSF55729">
    <property type="entry name" value="Acyl-CoA N-acyltransferases (Nat)"/>
    <property type="match status" value="1"/>
</dbReference>
<reference evidence="2 3" key="1">
    <citation type="submission" date="2021-02" db="EMBL/GenBank/DDBJ databases">
        <title>Niveibacterium changnyeongensis HC41.</title>
        <authorList>
            <person name="Kang M."/>
        </authorList>
    </citation>
    <scope>NUCLEOTIDE SEQUENCE [LARGE SCALE GENOMIC DNA]</scope>
    <source>
        <strain evidence="2 3">HC41</strain>
    </source>
</reference>
<proteinExistence type="predicted"/>
<evidence type="ECO:0000313" key="2">
    <source>
        <dbReference type="EMBL" id="QSI78917.1"/>
    </source>
</evidence>
<evidence type="ECO:0000259" key="1">
    <source>
        <dbReference type="PROSITE" id="PS51186"/>
    </source>
</evidence>